<proteinExistence type="predicted"/>
<keyword evidence="2" id="KW-1185">Reference proteome</keyword>
<dbReference type="KEGG" id="lpav:PLANPX_3869"/>
<name>A0A5K7XDX2_9BACT</name>
<evidence type="ECO:0000313" key="2">
    <source>
        <dbReference type="Proteomes" id="UP000326837"/>
    </source>
</evidence>
<protein>
    <submittedName>
        <fullName evidence="1">Uncharacterized protein</fullName>
    </submittedName>
</protein>
<dbReference type="Proteomes" id="UP000326837">
    <property type="component" value="Chromosome"/>
</dbReference>
<evidence type="ECO:0000313" key="1">
    <source>
        <dbReference type="EMBL" id="BBO34257.1"/>
    </source>
</evidence>
<dbReference type="RefSeq" id="WP_152099869.1">
    <property type="nucleotide sequence ID" value="NZ_AP021861.1"/>
</dbReference>
<gene>
    <name evidence="1" type="ORF">PLANPX_3869</name>
</gene>
<sequence length="114" mass="12647">MHQFPAVRPADQFNVSLSGEMVACSCREDAAAVRVADAILSGHDRSTHQPIYLKRLVRLLLRYGRIRAACLLSGSVVGLLSHCLASLEDDKESAAEHRPLKAQIVEFHFHQLND</sequence>
<reference evidence="2" key="1">
    <citation type="submission" date="2019-10" db="EMBL/GenBank/DDBJ databases">
        <title>Lacipirellula parvula gen. nov., sp. nov., representing a lineage of planctomycetes widespread in freshwater anoxic habitats, and description of the family Lacipirellulaceae.</title>
        <authorList>
            <person name="Dedysh S.N."/>
            <person name="Kulichevskaya I.S."/>
            <person name="Beletsky A.V."/>
            <person name="Rakitin A.L."/>
            <person name="Mardanov A.V."/>
            <person name="Ivanova A.A."/>
            <person name="Saltykova V.X."/>
            <person name="Rijpstra W.I.C."/>
            <person name="Sinninghe Damste J.S."/>
            <person name="Ravin N.V."/>
        </authorList>
    </citation>
    <scope>NUCLEOTIDE SEQUENCE [LARGE SCALE GENOMIC DNA]</scope>
    <source>
        <strain evidence="2">PX69</strain>
    </source>
</reference>
<accession>A0A5K7XDX2</accession>
<organism evidence="1 2">
    <name type="scientific">Lacipirellula parvula</name>
    <dbReference type="NCBI Taxonomy" id="2650471"/>
    <lineage>
        <taxon>Bacteria</taxon>
        <taxon>Pseudomonadati</taxon>
        <taxon>Planctomycetota</taxon>
        <taxon>Planctomycetia</taxon>
        <taxon>Pirellulales</taxon>
        <taxon>Lacipirellulaceae</taxon>
        <taxon>Lacipirellula</taxon>
    </lineage>
</organism>
<dbReference type="AlphaFoldDB" id="A0A5K7XDX2"/>
<dbReference type="EMBL" id="AP021861">
    <property type="protein sequence ID" value="BBO34257.1"/>
    <property type="molecule type" value="Genomic_DNA"/>
</dbReference>